<dbReference type="PANTHER" id="PTHR16026:SF0">
    <property type="entry name" value="CARTILAGE ACIDIC PROTEIN 1"/>
    <property type="match status" value="1"/>
</dbReference>
<evidence type="ECO:0000313" key="4">
    <source>
        <dbReference type="EMBL" id="MFD1063636.1"/>
    </source>
</evidence>
<dbReference type="Pfam" id="PF18962">
    <property type="entry name" value="Por_Secre_tail"/>
    <property type="match status" value="1"/>
</dbReference>
<dbReference type="RefSeq" id="WP_386130866.1">
    <property type="nucleotide sequence ID" value="NZ_JBHTJL010000012.1"/>
</dbReference>
<dbReference type="InterPro" id="IPR011519">
    <property type="entry name" value="UnbV_ASPIC"/>
</dbReference>
<dbReference type="Pfam" id="PF13517">
    <property type="entry name" value="FG-GAP_3"/>
    <property type="match status" value="2"/>
</dbReference>
<reference evidence="5" key="1">
    <citation type="journal article" date="2019" name="Int. J. Syst. Evol. Microbiol.">
        <title>The Global Catalogue of Microorganisms (GCM) 10K type strain sequencing project: providing services to taxonomists for standard genome sequencing and annotation.</title>
        <authorList>
            <consortium name="The Broad Institute Genomics Platform"/>
            <consortium name="The Broad Institute Genome Sequencing Center for Infectious Disease"/>
            <person name="Wu L."/>
            <person name="Ma J."/>
        </authorList>
    </citation>
    <scope>NUCLEOTIDE SEQUENCE [LARGE SCALE GENOMIC DNA]</scope>
    <source>
        <strain evidence="5">CCUG 62215</strain>
    </source>
</reference>
<name>A0ABW3NAP9_9FLAO</name>
<gene>
    <name evidence="4" type="ORF">ACFQ1Q_10305</name>
</gene>
<evidence type="ECO:0000256" key="1">
    <source>
        <dbReference type="ARBA" id="ARBA00022729"/>
    </source>
</evidence>
<dbReference type="NCBIfam" id="TIGR04183">
    <property type="entry name" value="Por_Secre_tail"/>
    <property type="match status" value="1"/>
</dbReference>
<proteinExistence type="predicted"/>
<dbReference type="PANTHER" id="PTHR16026">
    <property type="entry name" value="CARTILAGE ACIDIC PROTEIN 1"/>
    <property type="match status" value="1"/>
</dbReference>
<dbReference type="SUPFAM" id="SSF69318">
    <property type="entry name" value="Integrin alpha N-terminal domain"/>
    <property type="match status" value="1"/>
</dbReference>
<dbReference type="InterPro" id="IPR028994">
    <property type="entry name" value="Integrin_alpha_N"/>
</dbReference>
<accession>A0ABW3NAP9</accession>
<sequence>MSTKIIFLLVFLFSNLAFSQLLFEDEATSRLVTAQTLYDGNGNGLSFADYNGDGLDDLTFPSGNGAELRFYENLGDIFREQRVISPAITYKTRSVSWVDYDNDGDKDLFVVSDEQGNRLYRQDANFLFTDVTISSGLFTDDVESFSVSWGDIDNDSCLDLFISNRTLATGITNYIFRNNCDGTFSNITNLAGLSQLPRLTFGASFFDYNNDGFQDIYVINDKNGSNILYKNNGDLTFEDVSVITSTGIVVDAMSVTIDDYNNDGYFDIYITNTPNDLATPTLGSVLLKNVNGQYFDDVSEETSTLLDGWCWGSNFLDADNDMDLDLYVSCIFTSPDERQSYGFYQNDTLETFSSPENIGFVNNDNESHGSAIGDANNDGKVDIAVINNENIAPNLWINKTENSNNFLTISLEGTASNKDGVGSIIEISINGNKQYRYVCNGEGYISQNSFKEFFGLGTNMTVDYVKVTWLSGIVDTFFNVSANQTLNIVEGSSSTLSTETFDKLNLKIHPNPANDWLLVTANEKIKSIEILNILGQSIDKKYFNSNSVTTDVSFIAAGTYFITVSSEQNIKTLKFIKE</sequence>
<feature type="domain" description="Secretion system C-terminal sorting" evidence="3">
    <location>
        <begin position="508"/>
        <end position="576"/>
    </location>
</feature>
<evidence type="ECO:0000259" key="3">
    <source>
        <dbReference type="Pfam" id="PF18962"/>
    </source>
</evidence>
<dbReference type="Pfam" id="PF07593">
    <property type="entry name" value="UnbV_ASPIC"/>
    <property type="match status" value="1"/>
</dbReference>
<protein>
    <submittedName>
        <fullName evidence="4">FG-GAP-like repeat-containing protein</fullName>
    </submittedName>
</protein>
<feature type="domain" description="ASPIC/UnbV" evidence="2">
    <location>
        <begin position="420"/>
        <end position="486"/>
    </location>
</feature>
<dbReference type="InterPro" id="IPR013517">
    <property type="entry name" value="FG-GAP"/>
</dbReference>
<dbReference type="InterPro" id="IPR026444">
    <property type="entry name" value="Secre_tail"/>
</dbReference>
<organism evidence="4 5">
    <name type="scientific">Winogradskyella litorisediminis</name>
    <dbReference type="NCBI Taxonomy" id="1156618"/>
    <lineage>
        <taxon>Bacteria</taxon>
        <taxon>Pseudomonadati</taxon>
        <taxon>Bacteroidota</taxon>
        <taxon>Flavobacteriia</taxon>
        <taxon>Flavobacteriales</taxon>
        <taxon>Flavobacteriaceae</taxon>
        <taxon>Winogradskyella</taxon>
    </lineage>
</organism>
<comment type="caution">
    <text evidence="4">The sequence shown here is derived from an EMBL/GenBank/DDBJ whole genome shotgun (WGS) entry which is preliminary data.</text>
</comment>
<evidence type="ECO:0000259" key="2">
    <source>
        <dbReference type="Pfam" id="PF07593"/>
    </source>
</evidence>
<dbReference type="Proteomes" id="UP001597013">
    <property type="component" value="Unassembled WGS sequence"/>
</dbReference>
<keyword evidence="1" id="KW-0732">Signal</keyword>
<dbReference type="InterPro" id="IPR027039">
    <property type="entry name" value="Crtac1"/>
</dbReference>
<dbReference type="Gene3D" id="2.130.10.130">
    <property type="entry name" value="Integrin alpha, N-terminal"/>
    <property type="match status" value="1"/>
</dbReference>
<keyword evidence="5" id="KW-1185">Reference proteome</keyword>
<dbReference type="EMBL" id="JBHTJL010000012">
    <property type="protein sequence ID" value="MFD1063636.1"/>
    <property type="molecule type" value="Genomic_DNA"/>
</dbReference>
<evidence type="ECO:0000313" key="5">
    <source>
        <dbReference type="Proteomes" id="UP001597013"/>
    </source>
</evidence>